<dbReference type="STRING" id="1380566.A0A179EXP6"/>
<dbReference type="PROSITE" id="PS01031">
    <property type="entry name" value="SHSP"/>
    <property type="match status" value="1"/>
</dbReference>
<dbReference type="PANTHER" id="PTHR11527">
    <property type="entry name" value="HEAT-SHOCK PROTEIN 20 FAMILY MEMBER"/>
    <property type="match status" value="1"/>
</dbReference>
<dbReference type="SUPFAM" id="SSF49764">
    <property type="entry name" value="HSP20-like chaperones"/>
    <property type="match status" value="1"/>
</dbReference>
<evidence type="ECO:0000313" key="6">
    <source>
        <dbReference type="EMBL" id="OAQ57967.1"/>
    </source>
</evidence>
<dbReference type="InterPro" id="IPR031107">
    <property type="entry name" value="Small_HSP"/>
</dbReference>
<protein>
    <submittedName>
        <fullName evidence="6">Heat shock protein 30</fullName>
    </submittedName>
</protein>
<evidence type="ECO:0000313" key="7">
    <source>
        <dbReference type="Proteomes" id="UP000078397"/>
    </source>
</evidence>
<dbReference type="Gene3D" id="2.60.40.790">
    <property type="match status" value="1"/>
</dbReference>
<evidence type="ECO:0000256" key="1">
    <source>
        <dbReference type="ARBA" id="ARBA00023016"/>
    </source>
</evidence>
<dbReference type="Pfam" id="PF00011">
    <property type="entry name" value="HSP20"/>
    <property type="match status" value="1"/>
</dbReference>
<dbReference type="OrthoDB" id="1431247at2759"/>
<evidence type="ECO:0000256" key="4">
    <source>
        <dbReference type="SAM" id="MobiDB-lite"/>
    </source>
</evidence>
<dbReference type="GeneID" id="28853908"/>
<evidence type="ECO:0000256" key="2">
    <source>
        <dbReference type="PROSITE-ProRule" id="PRU00285"/>
    </source>
</evidence>
<organism evidence="6 7">
    <name type="scientific">Pochonia chlamydosporia 170</name>
    <dbReference type="NCBI Taxonomy" id="1380566"/>
    <lineage>
        <taxon>Eukaryota</taxon>
        <taxon>Fungi</taxon>
        <taxon>Dikarya</taxon>
        <taxon>Ascomycota</taxon>
        <taxon>Pezizomycotina</taxon>
        <taxon>Sordariomycetes</taxon>
        <taxon>Hypocreomycetidae</taxon>
        <taxon>Hypocreales</taxon>
        <taxon>Clavicipitaceae</taxon>
        <taxon>Pochonia</taxon>
    </lineage>
</organism>
<comment type="similarity">
    <text evidence="2 3">Belongs to the small heat shock protein (HSP20) family.</text>
</comment>
<sequence>MSFFPRAFYEGDSLSSFTPLFRLLDDFDTYSRQSGSNQQGRLSAIATWQPKFDIRETSDAYELHGELPGLNKDAVHIEFTDPQTMTVRGKAERTYSSGTSSAGRIEDVSEKPAITEGETSPSAHKATVEDDNAAATETAVGKAQRQPEQPKYKYWLTERSVGEFSRSFNFPTPVDHDSVSASFRDGILAVSVPKAKKPEPRRIAIN</sequence>
<feature type="domain" description="SHSP" evidence="5">
    <location>
        <begin position="43"/>
        <end position="206"/>
    </location>
</feature>
<dbReference type="CDD" id="cd06464">
    <property type="entry name" value="ACD_sHsps-like"/>
    <property type="match status" value="1"/>
</dbReference>
<gene>
    <name evidence="6" type="ORF">VFPPC_11859</name>
</gene>
<comment type="caution">
    <text evidence="6">The sequence shown here is derived from an EMBL/GenBank/DDBJ whole genome shotgun (WGS) entry which is preliminary data.</text>
</comment>
<dbReference type="InterPro" id="IPR002068">
    <property type="entry name" value="A-crystallin/Hsp20_dom"/>
</dbReference>
<feature type="region of interest" description="Disordered" evidence="4">
    <location>
        <begin position="89"/>
        <end position="148"/>
    </location>
</feature>
<evidence type="ECO:0000256" key="3">
    <source>
        <dbReference type="RuleBase" id="RU003616"/>
    </source>
</evidence>
<evidence type="ECO:0000259" key="5">
    <source>
        <dbReference type="PROSITE" id="PS01031"/>
    </source>
</evidence>
<keyword evidence="7" id="KW-1185">Reference proteome</keyword>
<dbReference type="EMBL" id="LSBJ02000022">
    <property type="protein sequence ID" value="OAQ57967.1"/>
    <property type="molecule type" value="Genomic_DNA"/>
</dbReference>
<reference evidence="6 7" key="1">
    <citation type="journal article" date="2016" name="PLoS Pathog.">
        <title>Biosynthesis of antibiotic leucinostatins in bio-control fungus Purpureocillium lilacinum and their inhibition on phytophthora revealed by genome mining.</title>
        <authorList>
            <person name="Wang G."/>
            <person name="Liu Z."/>
            <person name="Lin R."/>
            <person name="Li E."/>
            <person name="Mao Z."/>
            <person name="Ling J."/>
            <person name="Yang Y."/>
            <person name="Yin W.B."/>
            <person name="Xie B."/>
        </authorList>
    </citation>
    <scope>NUCLEOTIDE SEQUENCE [LARGE SCALE GENOMIC DNA]</scope>
    <source>
        <strain evidence="6">170</strain>
    </source>
</reference>
<accession>A0A179EXP6</accession>
<dbReference type="RefSeq" id="XP_018136212.1">
    <property type="nucleotide sequence ID" value="XM_018289914.1"/>
</dbReference>
<dbReference type="AlphaFoldDB" id="A0A179EXP6"/>
<name>A0A179EXP6_METCM</name>
<dbReference type="Proteomes" id="UP000078397">
    <property type="component" value="Unassembled WGS sequence"/>
</dbReference>
<keyword evidence="1 6" id="KW-0346">Stress response</keyword>
<proteinExistence type="inferred from homology"/>
<dbReference type="InterPro" id="IPR008978">
    <property type="entry name" value="HSP20-like_chaperone"/>
</dbReference>
<dbReference type="KEGG" id="pchm:VFPPC_11859"/>